<name>A0ABV6FYW0_9GAMM</name>
<evidence type="ECO:0000256" key="8">
    <source>
        <dbReference type="SAM" id="Phobius"/>
    </source>
</evidence>
<keyword evidence="11" id="KW-1185">Reference proteome</keyword>
<dbReference type="PANTHER" id="PTHR38459">
    <property type="entry name" value="PROPHAGE BACTOPRENOL-LINKED GLUCOSE TRANSLOCASE HOMOLOG"/>
    <property type="match status" value="1"/>
</dbReference>
<protein>
    <recommendedName>
        <fullName evidence="7">Bactoprenol-linked glucose translocase</fullName>
    </recommendedName>
</protein>
<comment type="function">
    <text evidence="6 7">Involved in O antigen modification. Involved in the translocation of bactoprenol-linked glucose across the cytoplasmic membrane.</text>
</comment>
<gene>
    <name evidence="10" type="ORF">ACFFHW_01030</name>
</gene>
<accession>A0ABV6FYW0</accession>
<keyword evidence="4 8" id="KW-1133">Transmembrane helix</keyword>
<organism evidence="10 11">
    <name type="scientific">Kushneria aurantia</name>
    <dbReference type="NCBI Taxonomy" id="504092"/>
    <lineage>
        <taxon>Bacteria</taxon>
        <taxon>Pseudomonadati</taxon>
        <taxon>Pseudomonadota</taxon>
        <taxon>Gammaproteobacteria</taxon>
        <taxon>Oceanospirillales</taxon>
        <taxon>Halomonadaceae</taxon>
        <taxon>Kushneria</taxon>
    </lineage>
</organism>
<comment type="subcellular location">
    <subcellularLocation>
        <location evidence="1">Membrane</location>
        <topology evidence="1">Multi-pass membrane protein</topology>
    </subcellularLocation>
</comment>
<evidence type="ECO:0000313" key="11">
    <source>
        <dbReference type="Proteomes" id="UP001589814"/>
    </source>
</evidence>
<proteinExistence type="inferred from homology"/>
<feature type="transmembrane region" description="Helical" evidence="8">
    <location>
        <begin position="7"/>
        <end position="29"/>
    </location>
</feature>
<dbReference type="Proteomes" id="UP001589814">
    <property type="component" value="Unassembled WGS sequence"/>
</dbReference>
<feature type="transmembrane region" description="Helical" evidence="8">
    <location>
        <begin position="66"/>
        <end position="84"/>
    </location>
</feature>
<dbReference type="InterPro" id="IPR007267">
    <property type="entry name" value="GtrA_DPMS_TM"/>
</dbReference>
<sequence>MQNQFVRYALIGILNTTIHWLTFLLLFALLGSQSLANLAGYLTAATFSFFANARWTFKSEATTPRYIAFVAFMGVLSWGFGWAADAISLHPLLTLIGFSALSLVLGFLFSRFLVFRSRA</sequence>
<feature type="transmembrane region" description="Helical" evidence="8">
    <location>
        <begin position="90"/>
        <end position="114"/>
    </location>
</feature>
<evidence type="ECO:0000256" key="7">
    <source>
        <dbReference type="PIRNR" id="PIRNR006298"/>
    </source>
</evidence>
<keyword evidence="5 8" id="KW-0472">Membrane</keyword>
<evidence type="ECO:0000256" key="4">
    <source>
        <dbReference type="ARBA" id="ARBA00022989"/>
    </source>
</evidence>
<evidence type="ECO:0000256" key="6">
    <source>
        <dbReference type="ARBA" id="ARBA00025595"/>
    </source>
</evidence>
<evidence type="ECO:0000256" key="1">
    <source>
        <dbReference type="ARBA" id="ARBA00004141"/>
    </source>
</evidence>
<evidence type="ECO:0000256" key="3">
    <source>
        <dbReference type="ARBA" id="ARBA00022692"/>
    </source>
</evidence>
<feature type="transmembrane region" description="Helical" evidence="8">
    <location>
        <begin position="35"/>
        <end position="54"/>
    </location>
</feature>
<comment type="caution">
    <text evidence="10">The sequence shown here is derived from an EMBL/GenBank/DDBJ whole genome shotgun (WGS) entry which is preliminary data.</text>
</comment>
<dbReference type="EMBL" id="JBHLVX010000005">
    <property type="protein sequence ID" value="MFC0266587.1"/>
    <property type="molecule type" value="Genomic_DNA"/>
</dbReference>
<dbReference type="InterPro" id="IPR051401">
    <property type="entry name" value="GtrA_CellWall_Glycosyl"/>
</dbReference>
<reference evidence="10 11" key="1">
    <citation type="submission" date="2024-09" db="EMBL/GenBank/DDBJ databases">
        <authorList>
            <person name="Sun Q."/>
            <person name="Mori K."/>
        </authorList>
    </citation>
    <scope>NUCLEOTIDE SEQUENCE [LARGE SCALE GENOMIC DNA]</scope>
    <source>
        <strain evidence="10 11">CCM 7415</strain>
    </source>
</reference>
<dbReference type="PANTHER" id="PTHR38459:SF1">
    <property type="entry name" value="PROPHAGE BACTOPRENOL-LINKED GLUCOSE TRANSLOCASE HOMOLOG"/>
    <property type="match status" value="1"/>
</dbReference>
<evidence type="ECO:0000256" key="2">
    <source>
        <dbReference type="ARBA" id="ARBA00022448"/>
    </source>
</evidence>
<evidence type="ECO:0000313" key="10">
    <source>
        <dbReference type="EMBL" id="MFC0266587.1"/>
    </source>
</evidence>
<dbReference type="InterPro" id="IPR016480">
    <property type="entry name" value="Glc_translocase_bactprenl-link"/>
</dbReference>
<feature type="domain" description="GtrA/DPMS transmembrane" evidence="9">
    <location>
        <begin position="7"/>
        <end position="115"/>
    </location>
</feature>
<comment type="similarity">
    <text evidence="7">Belongs to the gtrA family.</text>
</comment>
<evidence type="ECO:0000259" key="9">
    <source>
        <dbReference type="Pfam" id="PF04138"/>
    </source>
</evidence>
<dbReference type="Pfam" id="PF04138">
    <property type="entry name" value="GtrA_DPMS_TM"/>
    <property type="match status" value="1"/>
</dbReference>
<dbReference type="PIRSF" id="PIRSF006298">
    <property type="entry name" value="GtrA_prd"/>
    <property type="match status" value="1"/>
</dbReference>
<keyword evidence="3 8" id="KW-0812">Transmembrane</keyword>
<keyword evidence="2 7" id="KW-0813">Transport</keyword>
<evidence type="ECO:0000256" key="5">
    <source>
        <dbReference type="ARBA" id="ARBA00023136"/>
    </source>
</evidence>
<dbReference type="RefSeq" id="WP_019951351.1">
    <property type="nucleotide sequence ID" value="NZ_JBHLVX010000005.1"/>
</dbReference>